<dbReference type="SUPFAM" id="SSF51445">
    <property type="entry name" value="(Trans)glycosidases"/>
    <property type="match status" value="1"/>
</dbReference>
<dbReference type="Pfam" id="PF21467">
    <property type="entry name" value="BetaGal_gal-bd"/>
    <property type="match status" value="1"/>
</dbReference>
<evidence type="ECO:0000256" key="4">
    <source>
        <dbReference type="PIRSR" id="PIRSR006336-1"/>
    </source>
</evidence>
<evidence type="ECO:0000259" key="5">
    <source>
        <dbReference type="Pfam" id="PF01301"/>
    </source>
</evidence>
<feature type="active site" description="Nucleophile" evidence="4">
    <location>
        <position position="230"/>
    </location>
</feature>
<dbReference type="InterPro" id="IPR031330">
    <property type="entry name" value="Gly_Hdrlase_35_cat"/>
</dbReference>
<gene>
    <name evidence="8" type="ORF">AB3N04_08805</name>
</gene>
<dbReference type="Gene3D" id="2.60.120.260">
    <property type="entry name" value="Galactose-binding domain-like"/>
    <property type="match status" value="2"/>
</dbReference>
<dbReference type="PRINTS" id="PR00742">
    <property type="entry name" value="GLHYDRLASE35"/>
</dbReference>
<sequence length="574" mass="66089">MLTTDQDKFLLNGEEFRVLSGSIHYFRVVPAYWKDRLLKLKVLGLNTVETYIPWNLHEPKKGQFDFDGIADFESFVKVAEEVGLYVILRPSPYICAEWEFGGLPAWLLKDKNIELRCSDPTYLKHVDEYYDELIPRIQPLLSSHGGPVIAVQIENEYGGFGDEEAYLTHLEEGLKNRGIDVLLFTSDGPDMIQAGSLPHVLTTLNFGSRVENALKELTGFKKISPKMCMEFWIGWFDYWGGEHHTRNAADVAAVFEEMLEKNMSVNYYMFHGGTNFGFYNGANHYEAYTPTITSYDYDALLSESGEITEKYKQVQNVLRKYTNVSNELPEPIQKKAYGELRLIESISLFDLVDSLTQPVIHPRPLSMEQLDQAYGYTLYRVQITGKGVYEVDTTPIRDRAYLYVNGQFERVVYRNDPDKTISIEFPEDRNTLELFVENMGRVNYGKKMKDSKGLIDNLWINGRFHSGWEMYPLELTDDCSIHFNSNKDERFPKFFHGELEVDEVADTFINLEGWTKGNVYVNNTNIGRYWEVGPQKTLFIPGPLLKRGKNRIVVLELEGHHSNAVTFTDQPELG</sequence>
<evidence type="ECO:0000313" key="8">
    <source>
        <dbReference type="EMBL" id="XDI38390.1"/>
    </source>
</evidence>
<dbReference type="AlphaFoldDB" id="A0AB39BYH5"/>
<dbReference type="InterPro" id="IPR048913">
    <property type="entry name" value="BetaGal_gal-bd"/>
</dbReference>
<feature type="active site" description="Proton donor" evidence="4">
    <location>
        <position position="156"/>
    </location>
</feature>
<dbReference type="InterPro" id="IPR017853">
    <property type="entry name" value="GH"/>
</dbReference>
<dbReference type="InterPro" id="IPR026283">
    <property type="entry name" value="B-gal_1-like"/>
</dbReference>
<evidence type="ECO:0000256" key="3">
    <source>
        <dbReference type="ARBA" id="ARBA00023295"/>
    </source>
</evidence>
<proteinExistence type="inferred from homology"/>
<feature type="domain" description="Beta-galactosidase 1-like first all-beta" evidence="6">
    <location>
        <begin position="364"/>
        <end position="474"/>
    </location>
</feature>
<reference evidence="8" key="1">
    <citation type="submission" date="2024-07" db="EMBL/GenBank/DDBJ databases">
        <title>Identification and characteristics of an arsenic-resistant bacterial isolate, which belongs to a novel species.</title>
        <authorList>
            <person name="Juszczyk A."/>
            <person name="Kowalczyk A."/>
            <person name="Was K."/>
            <person name="Kosowicz W."/>
            <person name="Budzyn A."/>
            <person name="Latowski D."/>
        </authorList>
    </citation>
    <scope>NUCLEOTIDE SEQUENCE</scope>
    <source>
        <strain evidence="8">As8PL</strain>
    </source>
</reference>
<dbReference type="Pfam" id="PF21317">
    <property type="entry name" value="BetaGal_ABD_1"/>
    <property type="match status" value="1"/>
</dbReference>
<dbReference type="PIRSF" id="PIRSF006336">
    <property type="entry name" value="B-gal"/>
    <property type="match status" value="1"/>
</dbReference>
<name>A0AB39BYH5_9BACI</name>
<dbReference type="InterPro" id="IPR019801">
    <property type="entry name" value="Glyco_hydro_35_CS"/>
</dbReference>
<feature type="domain" description="Beta-galactosidase galactose-binding" evidence="7">
    <location>
        <begin position="492"/>
        <end position="550"/>
    </location>
</feature>
<keyword evidence="2" id="KW-0378">Hydrolase</keyword>
<dbReference type="GO" id="GO:0005975">
    <property type="term" value="P:carbohydrate metabolic process"/>
    <property type="evidence" value="ECO:0007669"/>
    <property type="project" value="InterPro"/>
</dbReference>
<dbReference type="InterPro" id="IPR048912">
    <property type="entry name" value="BetaGal1-like_ABD1"/>
</dbReference>
<keyword evidence="3" id="KW-0326">Glycosidase</keyword>
<dbReference type="SUPFAM" id="SSF49785">
    <property type="entry name" value="Galactose-binding domain-like"/>
    <property type="match status" value="1"/>
</dbReference>
<dbReference type="RefSeq" id="WP_368505680.1">
    <property type="nucleotide sequence ID" value="NZ_CP162551.1"/>
</dbReference>
<dbReference type="FunFam" id="3.20.20.80:FF:000115">
    <property type="entry name" value="Beta-galactosidase"/>
    <property type="match status" value="1"/>
</dbReference>
<evidence type="ECO:0000259" key="7">
    <source>
        <dbReference type="Pfam" id="PF21467"/>
    </source>
</evidence>
<dbReference type="Pfam" id="PF01301">
    <property type="entry name" value="Glyco_hydro_35"/>
    <property type="match status" value="1"/>
</dbReference>
<protein>
    <submittedName>
        <fullName evidence="8">Beta-galactosidase family protein</fullName>
    </submittedName>
</protein>
<dbReference type="PANTHER" id="PTHR23421">
    <property type="entry name" value="BETA-GALACTOSIDASE RELATED"/>
    <property type="match status" value="1"/>
</dbReference>
<dbReference type="PROSITE" id="PS01182">
    <property type="entry name" value="GLYCOSYL_HYDROL_F35"/>
    <property type="match status" value="1"/>
</dbReference>
<dbReference type="GO" id="GO:0004565">
    <property type="term" value="F:beta-galactosidase activity"/>
    <property type="evidence" value="ECO:0007669"/>
    <property type="project" value="InterPro"/>
</dbReference>
<accession>A0AB39BYH5</accession>
<evidence type="ECO:0000256" key="2">
    <source>
        <dbReference type="ARBA" id="ARBA00022801"/>
    </source>
</evidence>
<organism evidence="8">
    <name type="scientific">Alkalihalophilus sp. As8PL</name>
    <dbReference type="NCBI Taxonomy" id="3237103"/>
    <lineage>
        <taxon>Bacteria</taxon>
        <taxon>Bacillati</taxon>
        <taxon>Bacillota</taxon>
        <taxon>Bacilli</taxon>
        <taxon>Bacillales</taxon>
        <taxon>Bacillaceae</taxon>
        <taxon>Alkalihalophilus</taxon>
    </lineage>
</organism>
<evidence type="ECO:0000259" key="6">
    <source>
        <dbReference type="Pfam" id="PF21317"/>
    </source>
</evidence>
<evidence type="ECO:0000256" key="1">
    <source>
        <dbReference type="ARBA" id="ARBA00009809"/>
    </source>
</evidence>
<comment type="similarity">
    <text evidence="1">Belongs to the glycosyl hydrolase 35 family.</text>
</comment>
<dbReference type="EMBL" id="CP162551">
    <property type="protein sequence ID" value="XDI38390.1"/>
    <property type="molecule type" value="Genomic_DNA"/>
</dbReference>
<dbReference type="InterPro" id="IPR008979">
    <property type="entry name" value="Galactose-bd-like_sf"/>
</dbReference>
<dbReference type="Gene3D" id="3.20.20.80">
    <property type="entry name" value="Glycosidases"/>
    <property type="match status" value="1"/>
</dbReference>
<dbReference type="InterPro" id="IPR001944">
    <property type="entry name" value="Glycoside_Hdrlase_35"/>
</dbReference>
<dbReference type="FunFam" id="2.60.120.260:FF:000049">
    <property type="entry name" value="Beta-galactosidase"/>
    <property type="match status" value="1"/>
</dbReference>
<feature type="domain" description="Glycoside hydrolase 35 catalytic" evidence="5">
    <location>
        <begin position="8"/>
        <end position="320"/>
    </location>
</feature>